<evidence type="ECO:0000313" key="1">
    <source>
        <dbReference type="EMBL" id="GAA1699634.1"/>
    </source>
</evidence>
<gene>
    <name evidence="1" type="ORF">GCM10009765_56350</name>
</gene>
<evidence type="ECO:0000313" key="2">
    <source>
        <dbReference type="Proteomes" id="UP001500618"/>
    </source>
</evidence>
<name>A0ABP4U5S5_9ACTN</name>
<organism evidence="1 2">
    <name type="scientific">Fodinicola feengrottensis</name>
    <dbReference type="NCBI Taxonomy" id="435914"/>
    <lineage>
        <taxon>Bacteria</taxon>
        <taxon>Bacillati</taxon>
        <taxon>Actinomycetota</taxon>
        <taxon>Actinomycetes</taxon>
        <taxon>Mycobacteriales</taxon>
        <taxon>Fodinicola</taxon>
    </lineage>
</organism>
<dbReference type="Proteomes" id="UP001500618">
    <property type="component" value="Unassembled WGS sequence"/>
</dbReference>
<protein>
    <submittedName>
        <fullName evidence="1">Uncharacterized protein</fullName>
    </submittedName>
</protein>
<comment type="caution">
    <text evidence="1">The sequence shown here is derived from an EMBL/GenBank/DDBJ whole genome shotgun (WGS) entry which is preliminary data.</text>
</comment>
<accession>A0ABP4U5S5</accession>
<reference evidence="2" key="1">
    <citation type="journal article" date="2019" name="Int. J. Syst. Evol. Microbiol.">
        <title>The Global Catalogue of Microorganisms (GCM) 10K type strain sequencing project: providing services to taxonomists for standard genome sequencing and annotation.</title>
        <authorList>
            <consortium name="The Broad Institute Genomics Platform"/>
            <consortium name="The Broad Institute Genome Sequencing Center for Infectious Disease"/>
            <person name="Wu L."/>
            <person name="Ma J."/>
        </authorList>
    </citation>
    <scope>NUCLEOTIDE SEQUENCE [LARGE SCALE GENOMIC DNA]</scope>
    <source>
        <strain evidence="2">JCM 14718</strain>
    </source>
</reference>
<proteinExistence type="predicted"/>
<sequence length="97" mass="9599">MAAATGAVQGSDGRLAPDMLENVHDCIHGSQLLAAGSVLSAASKAGFGAGGGGFGTSRASGVACVTFVTYDDRGVRREIVVGVCFSFPLPLNGRGVG</sequence>
<keyword evidence="2" id="KW-1185">Reference proteome</keyword>
<dbReference type="EMBL" id="BAAANY010000022">
    <property type="protein sequence ID" value="GAA1699634.1"/>
    <property type="molecule type" value="Genomic_DNA"/>
</dbReference>